<accession>A0A0G2G3Z2</accession>
<dbReference type="PANTHER" id="PTHR28263">
    <property type="entry name" value="GOLGI TO ER TRAFFIC PROTEIN 2"/>
    <property type="match status" value="1"/>
</dbReference>
<evidence type="ECO:0000256" key="1">
    <source>
        <dbReference type="ARBA" id="ARBA00022692"/>
    </source>
</evidence>
<protein>
    <recommendedName>
        <fullName evidence="7">GET complex, subunit GET2</fullName>
    </recommendedName>
</protein>
<reference evidence="5 6" key="2">
    <citation type="submission" date="2015-05" db="EMBL/GenBank/DDBJ databases">
        <authorList>
            <person name="Morales-Cruz A."/>
            <person name="Amrine K.C."/>
            <person name="Cantu D."/>
        </authorList>
    </citation>
    <scope>NUCLEOTIDE SEQUENCE [LARGE SCALE GENOMIC DNA]</scope>
    <source>
        <strain evidence="5">UCRPC4</strain>
    </source>
</reference>
<evidence type="ECO:0000313" key="5">
    <source>
        <dbReference type="EMBL" id="KKY18543.1"/>
    </source>
</evidence>
<dbReference type="InterPro" id="IPR028143">
    <property type="entry name" value="Get2/sif1"/>
</dbReference>
<evidence type="ECO:0000256" key="2">
    <source>
        <dbReference type="ARBA" id="ARBA00022989"/>
    </source>
</evidence>
<evidence type="ECO:0000256" key="3">
    <source>
        <dbReference type="ARBA" id="ARBA00023136"/>
    </source>
</evidence>
<keyword evidence="1" id="KW-0812">Transmembrane</keyword>
<dbReference type="Pfam" id="PF08690">
    <property type="entry name" value="GET2"/>
    <property type="match status" value="1"/>
</dbReference>
<feature type="compositionally biased region" description="Polar residues" evidence="4">
    <location>
        <begin position="48"/>
        <end position="57"/>
    </location>
</feature>
<feature type="region of interest" description="Disordered" evidence="4">
    <location>
        <begin position="1"/>
        <end position="79"/>
    </location>
</feature>
<dbReference type="AlphaFoldDB" id="A0A0G2G3Z2"/>
<dbReference type="PANTHER" id="PTHR28263:SF1">
    <property type="entry name" value="GOLGI TO ER TRAFFIC PROTEIN 2"/>
    <property type="match status" value="1"/>
</dbReference>
<evidence type="ECO:0000313" key="6">
    <source>
        <dbReference type="Proteomes" id="UP000053317"/>
    </source>
</evidence>
<sequence>MSEGEETPVQKQVRIRRERREAKIKAGGVDRLERITRASGRTPESIRQDSPLSSPGARSTISQSPTPSPQPSLSNAADPTQIQAQEEFLRSLLRQQAPAEAGAEQQEDPMIRMMQSMLGGDPSDPNAPEMPSFSADDVSKATGIPSFVTNLFLGKAPETEQQKRQVSLWKMIHGVFSVLLGIYTVWMVQTSIASFGANPPTPPMVWNPFLVFVMGELLVEGTRLTLRGMGSPKGIGAWYQLAKDLGRDGSVVVFFLGISMWWSG</sequence>
<feature type="compositionally biased region" description="Basic and acidic residues" evidence="4">
    <location>
        <begin position="18"/>
        <end position="36"/>
    </location>
</feature>
<comment type="caution">
    <text evidence="5">The sequence shown here is derived from an EMBL/GenBank/DDBJ whole genome shotgun (WGS) entry which is preliminary data.</text>
</comment>
<dbReference type="EMBL" id="LCWF01000120">
    <property type="protein sequence ID" value="KKY18543.1"/>
    <property type="molecule type" value="Genomic_DNA"/>
</dbReference>
<keyword evidence="3" id="KW-0472">Membrane</keyword>
<evidence type="ECO:0008006" key="7">
    <source>
        <dbReference type="Google" id="ProtNLM"/>
    </source>
</evidence>
<dbReference type="OrthoDB" id="5393181at2759"/>
<organism evidence="5 6">
    <name type="scientific">Phaeomoniella chlamydospora</name>
    <name type="common">Phaeoacremonium chlamydosporum</name>
    <dbReference type="NCBI Taxonomy" id="158046"/>
    <lineage>
        <taxon>Eukaryota</taxon>
        <taxon>Fungi</taxon>
        <taxon>Dikarya</taxon>
        <taxon>Ascomycota</taxon>
        <taxon>Pezizomycotina</taxon>
        <taxon>Eurotiomycetes</taxon>
        <taxon>Chaetothyriomycetidae</taxon>
        <taxon>Phaeomoniellales</taxon>
        <taxon>Phaeomoniellaceae</taxon>
        <taxon>Phaeomoniella</taxon>
    </lineage>
</organism>
<name>A0A0G2G3Z2_PHACM</name>
<gene>
    <name evidence="5" type="ORF">UCRPC4_g04879</name>
</gene>
<proteinExistence type="predicted"/>
<evidence type="ECO:0000256" key="4">
    <source>
        <dbReference type="SAM" id="MobiDB-lite"/>
    </source>
</evidence>
<dbReference type="GO" id="GO:0006890">
    <property type="term" value="P:retrograde vesicle-mediated transport, Golgi to endoplasmic reticulum"/>
    <property type="evidence" value="ECO:0007669"/>
    <property type="project" value="TreeGrafter"/>
</dbReference>
<reference evidence="5 6" key="1">
    <citation type="submission" date="2015-05" db="EMBL/GenBank/DDBJ databases">
        <title>Distinctive expansion of gene families associated with plant cell wall degradation and secondary metabolism in the genomes of grapevine trunk pathogens.</title>
        <authorList>
            <person name="Lawrence D.P."/>
            <person name="Travadon R."/>
            <person name="Rolshausen P.E."/>
            <person name="Baumgartner K."/>
        </authorList>
    </citation>
    <scope>NUCLEOTIDE SEQUENCE [LARGE SCALE GENOMIC DNA]</scope>
    <source>
        <strain evidence="5">UCRPC4</strain>
    </source>
</reference>
<dbReference type="Proteomes" id="UP000053317">
    <property type="component" value="Unassembled WGS sequence"/>
</dbReference>
<keyword evidence="6" id="KW-1185">Reference proteome</keyword>
<keyword evidence="2" id="KW-1133">Transmembrane helix</keyword>